<dbReference type="Proteomes" id="UP001204579">
    <property type="component" value="Unassembled WGS sequence"/>
</dbReference>
<dbReference type="CDD" id="cd15457">
    <property type="entry name" value="NADAR"/>
    <property type="match status" value="1"/>
</dbReference>
<comment type="caution">
    <text evidence="3">The sequence shown here is derived from an EMBL/GenBank/DDBJ whole genome shotgun (WGS) entry which is preliminary data.</text>
</comment>
<comment type="catalytic activity">
    <reaction evidence="2">
        <text>2,5-diamino-6-hydroxy-4-(5-phosphoribosylamino)-pyrimidine + H2O = 2,5,6-triamino-4-hydroxypyrimidine + D-ribose 5-phosphate</text>
        <dbReference type="Rhea" id="RHEA:23436"/>
        <dbReference type="ChEBI" id="CHEBI:15377"/>
        <dbReference type="ChEBI" id="CHEBI:58614"/>
        <dbReference type="ChEBI" id="CHEBI:78346"/>
        <dbReference type="ChEBI" id="CHEBI:137796"/>
    </reaction>
</comment>
<dbReference type="RefSeq" id="WP_087407110.1">
    <property type="nucleotide sequence ID" value="NZ_JANRHJ010000012.1"/>
</dbReference>
<dbReference type="SUPFAM" id="SSF143990">
    <property type="entry name" value="YbiA-like"/>
    <property type="match status" value="1"/>
</dbReference>
<proteinExistence type="predicted"/>
<comment type="catalytic activity">
    <reaction evidence="1">
        <text>5-amino-6-(5-phospho-D-ribosylamino)uracil + H2O = 5,6-diaminouracil + D-ribose 5-phosphate</text>
        <dbReference type="Rhea" id="RHEA:55020"/>
        <dbReference type="ChEBI" id="CHEBI:15377"/>
        <dbReference type="ChEBI" id="CHEBI:46252"/>
        <dbReference type="ChEBI" id="CHEBI:58453"/>
        <dbReference type="ChEBI" id="CHEBI:78346"/>
    </reaction>
</comment>
<gene>
    <name evidence="3" type="ORF">NW209_10995</name>
</gene>
<sequence length="270" mass="30936">MDDRNITGGNRHNSCNQSLFNDIMLGRTEMYDASKLSCWPFCRATDVRDGIPLSLGNLCKGYPFALNGHIFLTSEAAYLCGEFSDSSSKQSIQYSLMEEPNAFLAKKVIKRKNLKYVRQDWEEIRLQWMLYVVWQKCIGNSNFRNLLLSIPNDVVIIEDSTANHGATSSVWGAKNKELRNVRRALKKELIAHNPTMKKKDLNKLISEQCGKITDVGNFVGENNMGKILKMCQIALRNNVIPPIDYDLLRKKKIYLFGELLTFNGEDRLWE</sequence>
<dbReference type="InterPro" id="IPR037238">
    <property type="entry name" value="YbiA-like_sf"/>
</dbReference>
<evidence type="ECO:0000313" key="3">
    <source>
        <dbReference type="EMBL" id="MCR8874535.1"/>
    </source>
</evidence>
<name>A0AAW5N8E8_9BACT</name>
<evidence type="ECO:0000256" key="1">
    <source>
        <dbReference type="ARBA" id="ARBA00000022"/>
    </source>
</evidence>
<accession>A0AAW5N8E8</accession>
<dbReference type="AlphaFoldDB" id="A0AAW5N8E8"/>
<dbReference type="EMBL" id="JANRHJ010000012">
    <property type="protein sequence ID" value="MCR8874535.1"/>
    <property type="molecule type" value="Genomic_DNA"/>
</dbReference>
<dbReference type="InterPro" id="IPR012816">
    <property type="entry name" value="NADAR"/>
</dbReference>
<dbReference type="Gene3D" id="1.10.357.40">
    <property type="entry name" value="YbiA-like"/>
    <property type="match status" value="1"/>
</dbReference>
<evidence type="ECO:0000256" key="2">
    <source>
        <dbReference type="ARBA" id="ARBA00000751"/>
    </source>
</evidence>
<protein>
    <submittedName>
        <fullName evidence="3">NADAR family protein</fullName>
    </submittedName>
</protein>
<keyword evidence="4" id="KW-1185">Reference proteome</keyword>
<evidence type="ECO:0000313" key="4">
    <source>
        <dbReference type="Proteomes" id="UP001204579"/>
    </source>
</evidence>
<reference evidence="3 4" key="1">
    <citation type="submission" date="2022-08" db="EMBL/GenBank/DDBJ databases">
        <authorList>
            <person name="Zeman M."/>
            <person name="Kubasova T."/>
        </authorList>
    </citation>
    <scope>NUCLEOTIDE SEQUENCE [LARGE SCALE GENOMIC DNA]</scope>
    <source>
        <strain evidence="3 4">ET62</strain>
    </source>
</reference>
<organism evidence="3 4">
    <name type="scientific">Phocaeicola barnesiae</name>
    <dbReference type="NCBI Taxonomy" id="376804"/>
    <lineage>
        <taxon>Bacteria</taxon>
        <taxon>Pseudomonadati</taxon>
        <taxon>Bacteroidota</taxon>
        <taxon>Bacteroidia</taxon>
        <taxon>Bacteroidales</taxon>
        <taxon>Bacteroidaceae</taxon>
        <taxon>Phocaeicola</taxon>
    </lineage>
</organism>